<name>A0A0F3GIQ7_9BACT</name>
<keyword evidence="9 11" id="KW-0486">Methionine biosynthesis</keyword>
<dbReference type="Proteomes" id="UP000033423">
    <property type="component" value="Unassembled WGS sequence"/>
</dbReference>
<dbReference type="GO" id="GO:0035999">
    <property type="term" value="P:tetrahydrofolate interconversion"/>
    <property type="evidence" value="ECO:0007669"/>
    <property type="project" value="UniProtKB-UniRule"/>
</dbReference>
<comment type="caution">
    <text evidence="11">Lacks conserved residue(s) required for the propagation of feature annotation.</text>
</comment>
<comment type="function">
    <text evidence="11">Catalyzes the oxidation of 5,10-methylenetetrahydrofolate to 5,10-methenyltetrahydrofolate and then the hydrolysis of 5,10-methenyltetrahydrofolate to 10-formyltetrahydrofolate.</text>
</comment>
<dbReference type="PANTHER" id="PTHR48099">
    <property type="entry name" value="C-1-TETRAHYDROFOLATE SYNTHASE, CYTOPLASMIC-RELATED"/>
    <property type="match status" value="1"/>
</dbReference>
<dbReference type="GO" id="GO:0006164">
    <property type="term" value="P:purine nucleotide biosynthetic process"/>
    <property type="evidence" value="ECO:0007669"/>
    <property type="project" value="UniProtKB-KW"/>
</dbReference>
<comment type="catalytic activity">
    <reaction evidence="11">
        <text>(6R)-5,10-methylene-5,6,7,8-tetrahydrofolate + NADP(+) = (6R)-5,10-methenyltetrahydrofolate + NADPH</text>
        <dbReference type="Rhea" id="RHEA:22812"/>
        <dbReference type="ChEBI" id="CHEBI:15636"/>
        <dbReference type="ChEBI" id="CHEBI:57455"/>
        <dbReference type="ChEBI" id="CHEBI:57783"/>
        <dbReference type="ChEBI" id="CHEBI:58349"/>
        <dbReference type="EC" id="1.5.1.5"/>
    </reaction>
</comment>
<dbReference type="GO" id="GO:0005829">
    <property type="term" value="C:cytosol"/>
    <property type="evidence" value="ECO:0007669"/>
    <property type="project" value="TreeGrafter"/>
</dbReference>
<evidence type="ECO:0000256" key="4">
    <source>
        <dbReference type="ARBA" id="ARBA00022755"/>
    </source>
</evidence>
<evidence type="ECO:0000256" key="11">
    <source>
        <dbReference type="HAMAP-Rule" id="MF_01576"/>
    </source>
</evidence>
<evidence type="ECO:0000256" key="8">
    <source>
        <dbReference type="ARBA" id="ARBA00023102"/>
    </source>
</evidence>
<comment type="pathway">
    <text evidence="1 11">One-carbon metabolism; tetrahydrofolate interconversion.</text>
</comment>
<evidence type="ECO:0000256" key="3">
    <source>
        <dbReference type="ARBA" id="ARBA00022605"/>
    </source>
</evidence>
<dbReference type="InterPro" id="IPR036291">
    <property type="entry name" value="NAD(P)-bd_dom_sf"/>
</dbReference>
<protein>
    <recommendedName>
        <fullName evidence="11">Bifunctional protein FolD</fullName>
    </recommendedName>
    <domain>
        <recommendedName>
            <fullName evidence="11">Methylenetetrahydrofolate dehydrogenase</fullName>
            <ecNumber evidence="11">1.5.1.5</ecNumber>
        </recommendedName>
    </domain>
    <domain>
        <recommendedName>
            <fullName evidence="11">Methenyltetrahydrofolate cyclohydrolase</fullName>
            <ecNumber evidence="11">3.5.4.9</ecNumber>
        </recommendedName>
    </domain>
</protein>
<evidence type="ECO:0000256" key="2">
    <source>
        <dbReference type="ARBA" id="ARBA00022563"/>
    </source>
</evidence>
<dbReference type="InterPro" id="IPR020630">
    <property type="entry name" value="THF_DH/CycHdrlase_cat_dom"/>
</dbReference>
<keyword evidence="4 11" id="KW-0658">Purine biosynthesis</keyword>
<proteinExistence type="inferred from homology"/>
<feature type="binding site" evidence="11">
    <location>
        <position position="267"/>
    </location>
    <ligand>
        <name>NADP(+)</name>
        <dbReference type="ChEBI" id="CHEBI:58349"/>
    </ligand>
</feature>
<dbReference type="Gene3D" id="3.40.50.10860">
    <property type="entry name" value="Leucine Dehydrogenase, chain A, domain 1"/>
    <property type="match status" value="1"/>
</dbReference>
<comment type="subunit">
    <text evidence="11">Homodimer.</text>
</comment>
<dbReference type="FunFam" id="3.40.50.720:FF:000094">
    <property type="entry name" value="Bifunctional protein FolD"/>
    <property type="match status" value="1"/>
</dbReference>
<dbReference type="AlphaFoldDB" id="A0A0F3GIQ7"/>
<dbReference type="SUPFAM" id="SSF53223">
    <property type="entry name" value="Aminoacid dehydrogenase-like, N-terminal domain"/>
    <property type="match status" value="1"/>
</dbReference>
<evidence type="ECO:0000256" key="10">
    <source>
        <dbReference type="ARBA" id="ARBA00023268"/>
    </source>
</evidence>
<dbReference type="PATRIC" id="fig|29290.4.peg.7999"/>
<dbReference type="GO" id="GO:0004477">
    <property type="term" value="F:methenyltetrahydrofolate cyclohydrolase activity"/>
    <property type="evidence" value="ECO:0007669"/>
    <property type="project" value="UniProtKB-UniRule"/>
</dbReference>
<comment type="caution">
    <text evidence="14">The sequence shown here is derived from an EMBL/GenBank/DDBJ whole genome shotgun (WGS) entry which is preliminary data.</text>
</comment>
<dbReference type="PANTHER" id="PTHR48099:SF5">
    <property type="entry name" value="C-1-TETRAHYDROFOLATE SYNTHASE, CYTOPLASMIC"/>
    <property type="match status" value="1"/>
</dbReference>
<evidence type="ECO:0000313" key="14">
    <source>
        <dbReference type="EMBL" id="KJU81761.1"/>
    </source>
</evidence>
<dbReference type="Pfam" id="PF00763">
    <property type="entry name" value="THF_DHG_CYH"/>
    <property type="match status" value="1"/>
</dbReference>
<evidence type="ECO:0000256" key="1">
    <source>
        <dbReference type="ARBA" id="ARBA00004777"/>
    </source>
</evidence>
<evidence type="ECO:0000313" key="15">
    <source>
        <dbReference type="Proteomes" id="UP000033423"/>
    </source>
</evidence>
<feature type="domain" description="Tetrahydrofolate dehydrogenase/cyclohydrolase catalytic" evidence="12">
    <location>
        <begin position="11"/>
        <end position="125"/>
    </location>
</feature>
<dbReference type="GO" id="GO:0004488">
    <property type="term" value="F:methylenetetrahydrofolate dehydrogenase (NADP+) activity"/>
    <property type="evidence" value="ECO:0007669"/>
    <property type="project" value="UniProtKB-UniRule"/>
</dbReference>
<dbReference type="SUPFAM" id="SSF51735">
    <property type="entry name" value="NAD(P)-binding Rossmann-fold domains"/>
    <property type="match status" value="1"/>
</dbReference>
<keyword evidence="10 11" id="KW-0511">Multifunctional enzyme</keyword>
<keyword evidence="5 11" id="KW-0378">Hydrolase</keyword>
<evidence type="ECO:0000259" key="12">
    <source>
        <dbReference type="Pfam" id="PF00763"/>
    </source>
</evidence>
<evidence type="ECO:0000256" key="5">
    <source>
        <dbReference type="ARBA" id="ARBA00022801"/>
    </source>
</evidence>
<keyword evidence="15" id="KW-1185">Reference proteome</keyword>
<dbReference type="InterPro" id="IPR046346">
    <property type="entry name" value="Aminoacid_DH-like_N_sf"/>
</dbReference>
<keyword evidence="7 11" id="KW-0560">Oxidoreductase</keyword>
<dbReference type="EMBL" id="LACI01002564">
    <property type="protein sequence ID" value="KJU81761.1"/>
    <property type="molecule type" value="Genomic_DNA"/>
</dbReference>
<organism evidence="14 15">
    <name type="scientific">Candidatus Magnetobacterium bavaricum</name>
    <dbReference type="NCBI Taxonomy" id="29290"/>
    <lineage>
        <taxon>Bacteria</taxon>
        <taxon>Pseudomonadati</taxon>
        <taxon>Nitrospirota</taxon>
        <taxon>Thermodesulfovibrionia</taxon>
        <taxon>Thermodesulfovibrionales</taxon>
        <taxon>Candidatus Magnetobacteriaceae</taxon>
        <taxon>Candidatus Magnetobacterium</taxon>
    </lineage>
</organism>
<dbReference type="GO" id="GO:0000105">
    <property type="term" value="P:L-histidine biosynthetic process"/>
    <property type="evidence" value="ECO:0007669"/>
    <property type="project" value="UniProtKB-KW"/>
</dbReference>
<dbReference type="UniPathway" id="UPA00193"/>
<evidence type="ECO:0000256" key="7">
    <source>
        <dbReference type="ARBA" id="ARBA00023002"/>
    </source>
</evidence>
<dbReference type="CDD" id="cd01080">
    <property type="entry name" value="NAD_bind_m-THF_DH_Cyclohyd"/>
    <property type="match status" value="1"/>
</dbReference>
<dbReference type="GO" id="GO:0009086">
    <property type="term" value="P:methionine biosynthetic process"/>
    <property type="evidence" value="ECO:0007669"/>
    <property type="project" value="UniProtKB-KW"/>
</dbReference>
<comment type="similarity">
    <text evidence="11">Belongs to the tetrahydrofolate dehydrogenase/cyclohydrolase family.</text>
</comment>
<sequence>MAGQLMAGQVMEGHRLAGEIRGRVKQRVDSLKDAGIEVGLGLMIVGDNPASVQYLQATVNVAKSVHINTYQYRMPASVSLNEILNTIADINRDERINGLLVLFPLHSRVNPRRVVNAILPEKDIDGLGSVSVGRLAAEESTFQIFAHDPSRAAREKQFLPQHTDYLPCMPSGFLPCTPFGVIRLLEFYGVQLRGKNAVVIGKSLAVGKPLAMMLLAKEATVSVCHKGTADLNAYLRNADIVCSATGVSGLIRGDMIKAGAVVVDIGINVLKDGRIVGDVAFEEVLQRASLVTPVPGGVGPVTIATLLENTTRSAQSNALLNSPLLIAP</sequence>
<reference evidence="14 15" key="1">
    <citation type="submission" date="2015-02" db="EMBL/GenBank/DDBJ databases">
        <title>Single-cell genomics of uncultivated deep-branching MTB reveals a conserved set of magnetosome genes.</title>
        <authorList>
            <person name="Kolinko S."/>
            <person name="Richter M."/>
            <person name="Glockner F.O."/>
            <person name="Brachmann A."/>
            <person name="Schuler D."/>
        </authorList>
    </citation>
    <scope>NUCLEOTIDE SEQUENCE [LARGE SCALE GENOMIC DNA]</scope>
    <source>
        <strain evidence="14">TM-1</strain>
    </source>
</reference>
<keyword evidence="8 11" id="KW-0368">Histidine biosynthesis</keyword>
<dbReference type="Gene3D" id="3.40.50.720">
    <property type="entry name" value="NAD(P)-binding Rossmann-like Domain"/>
    <property type="match status" value="1"/>
</dbReference>
<accession>A0A0F3GIQ7</accession>
<dbReference type="InterPro" id="IPR000672">
    <property type="entry name" value="THF_DH/CycHdrlase"/>
</dbReference>
<feature type="binding site" evidence="11">
    <location>
        <begin position="201"/>
        <end position="203"/>
    </location>
    <ligand>
        <name>NADP(+)</name>
        <dbReference type="ChEBI" id="CHEBI:58349"/>
    </ligand>
</feature>
<keyword evidence="3 11" id="KW-0028">Amino-acid biosynthesis</keyword>
<keyword evidence="6 11" id="KW-0521">NADP</keyword>
<evidence type="ECO:0000256" key="9">
    <source>
        <dbReference type="ARBA" id="ARBA00023167"/>
    </source>
</evidence>
<keyword evidence="2 11" id="KW-0554">One-carbon metabolism</keyword>
<gene>
    <name evidence="11" type="primary">folD</name>
    <name evidence="14" type="ORF">MBAV_006043</name>
</gene>
<dbReference type="HAMAP" id="MF_01576">
    <property type="entry name" value="THF_DHG_CYH"/>
    <property type="match status" value="1"/>
</dbReference>
<evidence type="ECO:0000256" key="6">
    <source>
        <dbReference type="ARBA" id="ARBA00022857"/>
    </source>
</evidence>
<dbReference type="PRINTS" id="PR00085">
    <property type="entry name" value="THFDHDRGNASE"/>
</dbReference>
<dbReference type="EC" id="1.5.1.5" evidence="11"/>
<dbReference type="EC" id="3.5.4.9" evidence="11"/>
<dbReference type="Pfam" id="PF02882">
    <property type="entry name" value="THF_DHG_CYH_C"/>
    <property type="match status" value="1"/>
</dbReference>
<comment type="catalytic activity">
    <reaction evidence="11">
        <text>(6R)-5,10-methenyltetrahydrofolate + H2O = (6R)-10-formyltetrahydrofolate + H(+)</text>
        <dbReference type="Rhea" id="RHEA:23700"/>
        <dbReference type="ChEBI" id="CHEBI:15377"/>
        <dbReference type="ChEBI" id="CHEBI:15378"/>
        <dbReference type="ChEBI" id="CHEBI:57455"/>
        <dbReference type="ChEBI" id="CHEBI:195366"/>
        <dbReference type="EC" id="3.5.4.9"/>
    </reaction>
</comment>
<dbReference type="InterPro" id="IPR020631">
    <property type="entry name" value="THF_DH/CycHdrlase_NAD-bd_dom"/>
</dbReference>
<feature type="domain" description="Tetrahydrofolate dehydrogenase/cyclohydrolase NAD(P)-binding" evidence="13">
    <location>
        <begin position="175"/>
        <end position="316"/>
    </location>
</feature>
<evidence type="ECO:0000259" key="13">
    <source>
        <dbReference type="Pfam" id="PF02882"/>
    </source>
</evidence>